<dbReference type="PROSITE" id="PS50943">
    <property type="entry name" value="HTH_CROC1"/>
    <property type="match status" value="1"/>
</dbReference>
<name>A0ABY1JSA1_9BACL</name>
<evidence type="ECO:0000259" key="1">
    <source>
        <dbReference type="PROSITE" id="PS50943"/>
    </source>
</evidence>
<dbReference type="SMART" id="SM00530">
    <property type="entry name" value="HTH_XRE"/>
    <property type="match status" value="1"/>
</dbReference>
<organism evidence="2 3">
    <name type="scientific">Paenibacillus macquariensis</name>
    <dbReference type="NCBI Taxonomy" id="948756"/>
    <lineage>
        <taxon>Bacteria</taxon>
        <taxon>Bacillati</taxon>
        <taxon>Bacillota</taxon>
        <taxon>Bacilli</taxon>
        <taxon>Bacillales</taxon>
        <taxon>Paenibacillaceae</taxon>
        <taxon>Paenibacillus</taxon>
    </lineage>
</organism>
<gene>
    <name evidence="2" type="ORF">SAMN05421578_103310</name>
</gene>
<dbReference type="CDD" id="cd00093">
    <property type="entry name" value="HTH_XRE"/>
    <property type="match status" value="1"/>
</dbReference>
<dbReference type="Gene3D" id="1.10.260.40">
    <property type="entry name" value="lambda repressor-like DNA-binding domains"/>
    <property type="match status" value="1"/>
</dbReference>
<comment type="caution">
    <text evidence="2">The sequence shown here is derived from an EMBL/GenBank/DDBJ whole genome shotgun (WGS) entry which is preliminary data.</text>
</comment>
<dbReference type="EMBL" id="FTNK01000003">
    <property type="protein sequence ID" value="SIQ67604.1"/>
    <property type="molecule type" value="Genomic_DNA"/>
</dbReference>
<evidence type="ECO:0000313" key="2">
    <source>
        <dbReference type="EMBL" id="SIQ67604.1"/>
    </source>
</evidence>
<dbReference type="SUPFAM" id="SSF47413">
    <property type="entry name" value="lambda repressor-like DNA-binding domains"/>
    <property type="match status" value="1"/>
</dbReference>
<dbReference type="InterPro" id="IPR010982">
    <property type="entry name" value="Lambda_DNA-bd_dom_sf"/>
</dbReference>
<dbReference type="Pfam" id="PF13443">
    <property type="entry name" value="HTH_26"/>
    <property type="match status" value="1"/>
</dbReference>
<dbReference type="Proteomes" id="UP000186666">
    <property type="component" value="Unassembled WGS sequence"/>
</dbReference>
<dbReference type="InterPro" id="IPR001387">
    <property type="entry name" value="Cro/C1-type_HTH"/>
</dbReference>
<feature type="domain" description="HTH cro/C1-type" evidence="1">
    <location>
        <begin position="7"/>
        <end position="62"/>
    </location>
</feature>
<evidence type="ECO:0000313" key="3">
    <source>
        <dbReference type="Proteomes" id="UP000186666"/>
    </source>
</evidence>
<accession>A0ABY1JSA1</accession>
<sequence length="112" mass="12463">MEKAKILSDLIEKKGISRRAFAEAAGIPATTLQSMLTRGVGRASIDSVIKVCKGLGITIDQLEKMAAGETEEFETIAAHKEGEEWTVEELETIKKFKEFVRSQREQDKNHQG</sequence>
<keyword evidence="3" id="KW-1185">Reference proteome</keyword>
<proteinExistence type="predicted"/>
<reference evidence="2 3" key="1">
    <citation type="submission" date="2017-01" db="EMBL/GenBank/DDBJ databases">
        <authorList>
            <person name="Varghese N."/>
            <person name="Submissions S."/>
        </authorList>
    </citation>
    <scope>NUCLEOTIDE SEQUENCE [LARGE SCALE GENOMIC DNA]</scope>
    <source>
        <strain evidence="2 3">ATCC 23464</strain>
    </source>
</reference>
<protein>
    <submittedName>
        <fullName evidence="2">Helix-turn-helix</fullName>
    </submittedName>
</protein>